<keyword evidence="3 5" id="KW-1133">Transmembrane helix</keyword>
<evidence type="ECO:0000256" key="4">
    <source>
        <dbReference type="ARBA" id="ARBA00023136"/>
    </source>
</evidence>
<dbReference type="GO" id="GO:0016020">
    <property type="term" value="C:membrane"/>
    <property type="evidence" value="ECO:0007669"/>
    <property type="project" value="UniProtKB-SubCell"/>
</dbReference>
<sequence>MKHEDMRSYVFVMGHNPHDACEFSVAGRRQDTRPQGGGVTGRAVGANMGKIKDTREYMGTSELTQLATWKAVAAEVVGTMLLTLVVCGSCIGFNTPPTNEQIAFAVGIIVFCMVQTRLYAITSCSITGVRRQKQTPVSLNADVNGQTNL</sequence>
<dbReference type="SUPFAM" id="SSF81338">
    <property type="entry name" value="Aquaporin-like"/>
    <property type="match status" value="1"/>
</dbReference>
<name>A0A5B7EUD4_PORTR</name>
<dbReference type="InterPro" id="IPR023271">
    <property type="entry name" value="Aquaporin-like"/>
</dbReference>
<evidence type="ECO:0000256" key="5">
    <source>
        <dbReference type="SAM" id="Phobius"/>
    </source>
</evidence>
<keyword evidence="7" id="KW-1185">Reference proteome</keyword>
<comment type="caution">
    <text evidence="6">The sequence shown here is derived from an EMBL/GenBank/DDBJ whole genome shotgun (WGS) entry which is preliminary data.</text>
</comment>
<dbReference type="AlphaFoldDB" id="A0A5B7EUD4"/>
<keyword evidence="2 5" id="KW-0812">Transmembrane</keyword>
<feature type="transmembrane region" description="Helical" evidence="5">
    <location>
        <begin position="101"/>
        <end position="121"/>
    </location>
</feature>
<keyword evidence="4 5" id="KW-0472">Membrane</keyword>
<comment type="subcellular location">
    <subcellularLocation>
        <location evidence="1">Membrane</location>
        <topology evidence="1">Multi-pass membrane protein</topology>
    </subcellularLocation>
</comment>
<feature type="transmembrane region" description="Helical" evidence="5">
    <location>
        <begin position="72"/>
        <end position="95"/>
    </location>
</feature>
<dbReference type="Gene3D" id="1.20.1080.10">
    <property type="entry name" value="Glycerol uptake facilitator protein"/>
    <property type="match status" value="1"/>
</dbReference>
<accession>A0A5B7EUD4</accession>
<reference evidence="6 7" key="1">
    <citation type="submission" date="2019-05" db="EMBL/GenBank/DDBJ databases">
        <title>Another draft genome of Portunus trituberculatus and its Hox gene families provides insights of decapod evolution.</title>
        <authorList>
            <person name="Jeong J.-H."/>
            <person name="Song I."/>
            <person name="Kim S."/>
            <person name="Choi T."/>
            <person name="Kim D."/>
            <person name="Ryu S."/>
            <person name="Kim W."/>
        </authorList>
    </citation>
    <scope>NUCLEOTIDE SEQUENCE [LARGE SCALE GENOMIC DNA]</scope>
    <source>
        <tissue evidence="6">Muscle</tissue>
    </source>
</reference>
<protein>
    <submittedName>
        <fullName evidence="6">Uncharacterized protein</fullName>
    </submittedName>
</protein>
<gene>
    <name evidence="6" type="ORF">E2C01_030294</name>
</gene>
<dbReference type="Proteomes" id="UP000324222">
    <property type="component" value="Unassembled WGS sequence"/>
</dbReference>
<evidence type="ECO:0000256" key="3">
    <source>
        <dbReference type="ARBA" id="ARBA00022989"/>
    </source>
</evidence>
<proteinExistence type="predicted"/>
<evidence type="ECO:0000256" key="2">
    <source>
        <dbReference type="ARBA" id="ARBA00022692"/>
    </source>
</evidence>
<evidence type="ECO:0000313" key="6">
    <source>
        <dbReference type="EMBL" id="MPC36827.1"/>
    </source>
</evidence>
<evidence type="ECO:0000313" key="7">
    <source>
        <dbReference type="Proteomes" id="UP000324222"/>
    </source>
</evidence>
<dbReference type="EMBL" id="VSRR010003616">
    <property type="protein sequence ID" value="MPC36827.1"/>
    <property type="molecule type" value="Genomic_DNA"/>
</dbReference>
<organism evidence="6 7">
    <name type="scientific">Portunus trituberculatus</name>
    <name type="common">Swimming crab</name>
    <name type="synonym">Neptunus trituberculatus</name>
    <dbReference type="NCBI Taxonomy" id="210409"/>
    <lineage>
        <taxon>Eukaryota</taxon>
        <taxon>Metazoa</taxon>
        <taxon>Ecdysozoa</taxon>
        <taxon>Arthropoda</taxon>
        <taxon>Crustacea</taxon>
        <taxon>Multicrustacea</taxon>
        <taxon>Malacostraca</taxon>
        <taxon>Eumalacostraca</taxon>
        <taxon>Eucarida</taxon>
        <taxon>Decapoda</taxon>
        <taxon>Pleocyemata</taxon>
        <taxon>Brachyura</taxon>
        <taxon>Eubrachyura</taxon>
        <taxon>Portunoidea</taxon>
        <taxon>Portunidae</taxon>
        <taxon>Portuninae</taxon>
        <taxon>Portunus</taxon>
    </lineage>
</organism>
<evidence type="ECO:0000256" key="1">
    <source>
        <dbReference type="ARBA" id="ARBA00004141"/>
    </source>
</evidence>
<dbReference type="OrthoDB" id="3222at2759"/>